<dbReference type="InterPro" id="IPR029056">
    <property type="entry name" value="Ribokinase-like"/>
</dbReference>
<dbReference type="KEGG" id="fai:FAD_0353"/>
<dbReference type="AlphaFoldDB" id="A0A1V0N2F1"/>
<comment type="similarity">
    <text evidence="1">Belongs to the carbohydrate kinase PfkB family.</text>
</comment>
<dbReference type="Gene3D" id="3.40.1190.20">
    <property type="match status" value="1"/>
</dbReference>
<dbReference type="PANTHER" id="PTHR10584">
    <property type="entry name" value="SUGAR KINASE"/>
    <property type="match status" value="1"/>
</dbReference>
<evidence type="ECO:0000256" key="4">
    <source>
        <dbReference type="ARBA" id="ARBA00022777"/>
    </source>
</evidence>
<keyword evidence="4 7" id="KW-0418">Kinase</keyword>
<protein>
    <submittedName>
        <fullName evidence="7">6-phosphofructokinase</fullName>
    </submittedName>
</protein>
<dbReference type="PANTHER" id="PTHR10584:SF166">
    <property type="entry name" value="RIBOKINASE"/>
    <property type="match status" value="1"/>
</dbReference>
<evidence type="ECO:0000256" key="2">
    <source>
        <dbReference type="ARBA" id="ARBA00022679"/>
    </source>
</evidence>
<feature type="domain" description="Carbohydrate kinase PfkB" evidence="6">
    <location>
        <begin position="1"/>
        <end position="274"/>
    </location>
</feature>
<keyword evidence="5" id="KW-0067">ATP-binding</keyword>
<dbReference type="InterPro" id="IPR011611">
    <property type="entry name" value="PfkB_dom"/>
</dbReference>
<accession>A0A1V0N2F1</accession>
<dbReference type="SUPFAM" id="SSF53613">
    <property type="entry name" value="Ribokinase-like"/>
    <property type="match status" value="1"/>
</dbReference>
<keyword evidence="3" id="KW-0547">Nucleotide-binding</keyword>
<reference evidence="7 8" key="1">
    <citation type="submission" date="2011-10" db="EMBL/GenBank/DDBJ databases">
        <title>Metabolic and evolutionary patterns in the extreme acidophile Ferroplasma acidiphilum.</title>
        <authorList>
            <person name="Golyshina O.V."/>
            <person name="Kozyavkin S.A."/>
            <person name="Tatusov R.L."/>
            <person name="Slesarev A.I."/>
            <person name="Golyshin P.N."/>
        </authorList>
    </citation>
    <scope>NUCLEOTIDE SEQUENCE [LARGE SCALE GENOMIC DNA]</scope>
    <source>
        <strain evidence="8">Y</strain>
    </source>
</reference>
<dbReference type="OrthoDB" id="26949at2157"/>
<dbReference type="NCBIfam" id="NF041164">
    <property type="entry name" value="NucKinThplmales"/>
    <property type="match status" value="1"/>
</dbReference>
<dbReference type="PRINTS" id="PR00990">
    <property type="entry name" value="RIBOKINASE"/>
</dbReference>
<dbReference type="InterPro" id="IPR023314">
    <property type="entry name" value="Myo_inos_IolC-like_sf"/>
</dbReference>
<dbReference type="GO" id="GO:0005524">
    <property type="term" value="F:ATP binding"/>
    <property type="evidence" value="ECO:0007669"/>
    <property type="project" value="UniProtKB-KW"/>
</dbReference>
<name>A0A1V0N2F1_9ARCH</name>
<dbReference type="GO" id="GO:0006796">
    <property type="term" value="P:phosphate-containing compound metabolic process"/>
    <property type="evidence" value="ECO:0007669"/>
    <property type="project" value="UniProtKB-ARBA"/>
</dbReference>
<dbReference type="EMBL" id="CP015363">
    <property type="protein sequence ID" value="ARD84274.1"/>
    <property type="molecule type" value="Genomic_DNA"/>
</dbReference>
<evidence type="ECO:0000256" key="1">
    <source>
        <dbReference type="ARBA" id="ARBA00010688"/>
    </source>
</evidence>
<evidence type="ECO:0000259" key="6">
    <source>
        <dbReference type="Pfam" id="PF00294"/>
    </source>
</evidence>
<proteinExistence type="inferred from homology"/>
<dbReference type="STRING" id="74969.FAD_0353"/>
<keyword evidence="8" id="KW-1185">Reference proteome</keyword>
<dbReference type="GeneID" id="84218851"/>
<dbReference type="InterPro" id="IPR002139">
    <property type="entry name" value="Ribo/fructo_kinase"/>
</dbReference>
<keyword evidence="2" id="KW-0808">Transferase</keyword>
<evidence type="ECO:0000256" key="5">
    <source>
        <dbReference type="ARBA" id="ARBA00022840"/>
    </source>
</evidence>
<gene>
    <name evidence="7" type="ORF">FAD_0353</name>
</gene>
<dbReference type="Gene3D" id="2.20.150.10">
    <property type="entry name" value="putative 5-dehydro-2- deoxygluconokinase"/>
    <property type="match status" value="1"/>
</dbReference>
<organism evidence="7 8">
    <name type="scientific">Ferroplasma acidiphilum</name>
    <dbReference type="NCBI Taxonomy" id="74969"/>
    <lineage>
        <taxon>Archaea</taxon>
        <taxon>Methanobacteriati</taxon>
        <taxon>Thermoplasmatota</taxon>
        <taxon>Thermoplasmata</taxon>
        <taxon>Thermoplasmatales</taxon>
        <taxon>Ferroplasmaceae</taxon>
        <taxon>Ferroplasma</taxon>
    </lineage>
</organism>
<dbReference type="Proteomes" id="UP000192050">
    <property type="component" value="Chromosome"/>
</dbReference>
<dbReference type="GO" id="GO:0016301">
    <property type="term" value="F:kinase activity"/>
    <property type="evidence" value="ECO:0007669"/>
    <property type="project" value="UniProtKB-KW"/>
</dbReference>
<dbReference type="RefSeq" id="WP_081141521.1">
    <property type="nucleotide sequence ID" value="NZ_CP015363.1"/>
</dbReference>
<evidence type="ECO:0000313" key="8">
    <source>
        <dbReference type="Proteomes" id="UP000192050"/>
    </source>
</evidence>
<dbReference type="Pfam" id="PF00294">
    <property type="entry name" value="PfkB"/>
    <property type="match status" value="1"/>
</dbReference>
<dbReference type="InterPro" id="IPR054998">
    <property type="entry name" value="NucKin"/>
</dbReference>
<evidence type="ECO:0000313" key="7">
    <source>
        <dbReference type="EMBL" id="ARD84274.1"/>
    </source>
</evidence>
<dbReference type="CDD" id="cd01942">
    <property type="entry name" value="ribokinase_group_A"/>
    <property type="match status" value="1"/>
</dbReference>
<sequence length="296" mass="32972">MKFLAFFGHLNIDVTLSVPSLPSPGQATGVKALREKFAGTAGNFAYVANALGLKFDLYSAVGEISHEKYIANLKKVGINTEHVDIMKEENGPICYLPSDGREQIAYMFQGPMNNWEASKHFEYGNYTFLNIGTGPVKEYMKILDREKKAKVVFDPGQEIWYTYNKESAEYMVNHSNMIIMNRKEFYHLLELLNTDSAAVYKTVNNIIITEGEKGATLIENGESTLMPGIKPDRIADTIGAGDSFRAGLFTALSNGYTLKDSVSIGNITASKAIENNINEFNLNFQDILKLFKTIKS</sequence>
<evidence type="ECO:0000256" key="3">
    <source>
        <dbReference type="ARBA" id="ARBA00022741"/>
    </source>
</evidence>